<dbReference type="AlphaFoldDB" id="A0A0N8JXK7"/>
<evidence type="ECO:0000256" key="2">
    <source>
        <dbReference type="SAM" id="Phobius"/>
    </source>
</evidence>
<feature type="transmembrane region" description="Helical" evidence="2">
    <location>
        <begin position="59"/>
        <end position="80"/>
    </location>
</feature>
<keyword evidence="2" id="KW-0812">Transmembrane</keyword>
<gene>
    <name evidence="5" type="ORF">Z043_117686</name>
</gene>
<dbReference type="PANTHER" id="PTHR19346">
    <property type="entry name" value="SUGAR PHOSPHATE TRANSPORTER DOMAIN-CONTAINING PROTEIN"/>
    <property type="match status" value="1"/>
</dbReference>
<dbReference type="PANTHER" id="PTHR19346:SF2">
    <property type="entry name" value="SOLUTE CARRIER FAMILY 35 MEMBER F4"/>
    <property type="match status" value="1"/>
</dbReference>
<reference evidence="5 6" key="1">
    <citation type="submission" date="2015-08" db="EMBL/GenBank/DDBJ databases">
        <title>The genome of the Asian arowana (Scleropages formosus).</title>
        <authorList>
            <person name="Tan M.H."/>
            <person name="Gan H.M."/>
            <person name="Croft L.J."/>
            <person name="Austin C.M."/>
        </authorList>
    </citation>
    <scope>NUCLEOTIDE SEQUENCE [LARGE SCALE GENOMIC DNA]</scope>
    <source>
        <strain evidence="5">Aro1</strain>
    </source>
</reference>
<evidence type="ECO:0000313" key="6">
    <source>
        <dbReference type="Proteomes" id="UP000034805"/>
    </source>
</evidence>
<dbReference type="InterPro" id="IPR000620">
    <property type="entry name" value="EamA_dom"/>
</dbReference>
<feature type="transmembrane region" description="Helical" evidence="2">
    <location>
        <begin position="199"/>
        <end position="216"/>
    </location>
</feature>
<feature type="transmembrane region" description="Helical" evidence="2">
    <location>
        <begin position="325"/>
        <end position="346"/>
    </location>
</feature>
<feature type="transmembrane region" description="Helical" evidence="2">
    <location>
        <begin position="174"/>
        <end position="192"/>
    </location>
</feature>
<feature type="transmembrane region" description="Helical" evidence="2">
    <location>
        <begin position="352"/>
        <end position="370"/>
    </location>
</feature>
<evidence type="ECO:0000256" key="3">
    <source>
        <dbReference type="SAM" id="SignalP"/>
    </source>
</evidence>
<dbReference type="SUPFAM" id="SSF103481">
    <property type="entry name" value="Multidrug resistance efflux transporter EmrE"/>
    <property type="match status" value="1"/>
</dbReference>
<comment type="caution">
    <text evidence="5">The sequence shown here is derived from an EMBL/GenBank/DDBJ whole genome shotgun (WGS) entry which is preliminary data.</text>
</comment>
<evidence type="ECO:0000259" key="4">
    <source>
        <dbReference type="Pfam" id="PF00892"/>
    </source>
</evidence>
<dbReference type="InterPro" id="IPR037185">
    <property type="entry name" value="EmrE-like"/>
</dbReference>
<name>A0A0N8JXK7_SCLFO</name>
<dbReference type="InterPro" id="IPR026505">
    <property type="entry name" value="Solute_c_fam_35_mem_F3/F4"/>
</dbReference>
<feature type="transmembrane region" description="Helical" evidence="2">
    <location>
        <begin position="92"/>
        <end position="115"/>
    </location>
</feature>
<feature type="transmembrane region" description="Helical" evidence="2">
    <location>
        <begin position="259"/>
        <end position="283"/>
    </location>
</feature>
<protein>
    <recommendedName>
        <fullName evidence="4">EamA domain-containing protein</fullName>
    </recommendedName>
</protein>
<feature type="region of interest" description="Disordered" evidence="1">
    <location>
        <begin position="396"/>
        <end position="421"/>
    </location>
</feature>
<evidence type="ECO:0000256" key="1">
    <source>
        <dbReference type="SAM" id="MobiDB-lite"/>
    </source>
</evidence>
<feature type="signal peptide" evidence="3">
    <location>
        <begin position="1"/>
        <end position="22"/>
    </location>
</feature>
<feature type="chain" id="PRO_5006027354" description="EamA domain-containing protein" evidence="3">
    <location>
        <begin position="23"/>
        <end position="421"/>
    </location>
</feature>
<feature type="transmembrane region" description="Helical" evidence="2">
    <location>
        <begin position="295"/>
        <end position="313"/>
    </location>
</feature>
<dbReference type="EMBL" id="JARO02007394">
    <property type="protein sequence ID" value="KPP64009.1"/>
    <property type="molecule type" value="Genomic_DNA"/>
</dbReference>
<sequence>MAASLVWPLVLWGHRLSPCSVGDELRDRRPQSAVLGQEGHAGGTRGCCQRCPLRIFRKAVLGLVLGSCVALSWAGSTHTAKLALQRLQAPFLITWFCCTWNLLSFPLCYLGHLAGPEKKQWPMSRFRHCSKFLGEERLTARVVLRGAAPFSALWNVSMYLYLLALRHISASDASAVLCCSQAFAFLLSWIGLKDTFMGVRIVGVILSITGIVMMAYADGFHSDSITGVALGVGSASTAALYQASVLLRKRVGEVQPGTASVLLSCVGLCSLVFHSWLCALLYLTHVESWPPARNMPWEMLCALAALLLAFNIIVNLGSVLTYPTLISLGVLLSVPANTAADVYLTATSHVSEVRIAAAGIIGAGYLLLLLPEHWDDSARRWLGALLHGKWREDGLPGDEGAGDGGTACRTKAKPASAATLP</sequence>
<dbReference type="Gene3D" id="1.10.3730.20">
    <property type="match status" value="1"/>
</dbReference>
<dbReference type="Proteomes" id="UP000034805">
    <property type="component" value="Unassembled WGS sequence"/>
</dbReference>
<keyword evidence="2" id="KW-1133">Transmembrane helix</keyword>
<evidence type="ECO:0000313" key="5">
    <source>
        <dbReference type="EMBL" id="KPP64009.1"/>
    </source>
</evidence>
<keyword evidence="2" id="KW-0472">Membrane</keyword>
<dbReference type="Pfam" id="PF00892">
    <property type="entry name" value="EamA"/>
    <property type="match status" value="1"/>
</dbReference>
<organism evidence="5 6">
    <name type="scientific">Scleropages formosus</name>
    <name type="common">Asian bonytongue</name>
    <name type="synonym">Osteoglossum formosum</name>
    <dbReference type="NCBI Taxonomy" id="113540"/>
    <lineage>
        <taxon>Eukaryota</taxon>
        <taxon>Metazoa</taxon>
        <taxon>Chordata</taxon>
        <taxon>Craniata</taxon>
        <taxon>Vertebrata</taxon>
        <taxon>Euteleostomi</taxon>
        <taxon>Actinopterygii</taxon>
        <taxon>Neopterygii</taxon>
        <taxon>Teleostei</taxon>
        <taxon>Osteoglossocephala</taxon>
        <taxon>Osteoglossomorpha</taxon>
        <taxon>Osteoglossiformes</taxon>
        <taxon>Osteoglossidae</taxon>
        <taxon>Scleropages</taxon>
    </lineage>
</organism>
<proteinExistence type="predicted"/>
<dbReference type="GO" id="GO:0016020">
    <property type="term" value="C:membrane"/>
    <property type="evidence" value="ECO:0007669"/>
    <property type="project" value="InterPro"/>
</dbReference>
<accession>A0A0N8JXK7</accession>
<keyword evidence="3" id="KW-0732">Signal</keyword>
<feature type="transmembrane region" description="Helical" evidence="2">
    <location>
        <begin position="228"/>
        <end position="247"/>
    </location>
</feature>
<feature type="domain" description="EamA" evidence="4">
    <location>
        <begin position="61"/>
        <end position="215"/>
    </location>
</feature>
<feature type="transmembrane region" description="Helical" evidence="2">
    <location>
        <begin position="142"/>
        <end position="162"/>
    </location>
</feature>